<dbReference type="SMART" id="SM00331">
    <property type="entry name" value="PP2C_SIG"/>
    <property type="match status" value="1"/>
</dbReference>
<dbReference type="Proteomes" id="UP000250235">
    <property type="component" value="Unassembled WGS sequence"/>
</dbReference>
<keyword evidence="5 9" id="KW-0378">Hydrolase</keyword>
<evidence type="ECO:0000256" key="1">
    <source>
        <dbReference type="ARBA" id="ARBA00001936"/>
    </source>
</evidence>
<dbReference type="PANTHER" id="PTHR47992">
    <property type="entry name" value="PROTEIN PHOSPHATASE"/>
    <property type="match status" value="1"/>
</dbReference>
<keyword evidence="7 9" id="KW-0904">Protein phosphatase</keyword>
<dbReference type="AlphaFoldDB" id="A0A2Z7D136"/>
<dbReference type="SUPFAM" id="SSF81606">
    <property type="entry name" value="PP2C-like"/>
    <property type="match status" value="1"/>
</dbReference>
<dbReference type="Pfam" id="PF00481">
    <property type="entry name" value="PP2C"/>
    <property type="match status" value="1"/>
</dbReference>
<comment type="cofactor">
    <cofactor evidence="2">
        <name>Mg(2+)</name>
        <dbReference type="ChEBI" id="CHEBI:18420"/>
    </cofactor>
</comment>
<keyword evidence="13" id="KW-1185">Reference proteome</keyword>
<evidence type="ECO:0000256" key="8">
    <source>
        <dbReference type="ARBA" id="ARBA00023211"/>
    </source>
</evidence>
<dbReference type="Gene3D" id="3.60.40.10">
    <property type="entry name" value="PPM-type phosphatase domain"/>
    <property type="match status" value="1"/>
</dbReference>
<dbReference type="OrthoDB" id="10264738at2759"/>
<dbReference type="EC" id="3.1.3.16" evidence="3"/>
<organism evidence="12 13">
    <name type="scientific">Dorcoceras hygrometricum</name>
    <dbReference type="NCBI Taxonomy" id="472368"/>
    <lineage>
        <taxon>Eukaryota</taxon>
        <taxon>Viridiplantae</taxon>
        <taxon>Streptophyta</taxon>
        <taxon>Embryophyta</taxon>
        <taxon>Tracheophyta</taxon>
        <taxon>Spermatophyta</taxon>
        <taxon>Magnoliopsida</taxon>
        <taxon>eudicotyledons</taxon>
        <taxon>Gunneridae</taxon>
        <taxon>Pentapetalae</taxon>
        <taxon>asterids</taxon>
        <taxon>lamiids</taxon>
        <taxon>Lamiales</taxon>
        <taxon>Gesneriaceae</taxon>
        <taxon>Didymocarpoideae</taxon>
        <taxon>Trichosporeae</taxon>
        <taxon>Loxocarpinae</taxon>
        <taxon>Dorcoceras</taxon>
    </lineage>
</organism>
<reference evidence="12 13" key="1">
    <citation type="journal article" date="2015" name="Proc. Natl. Acad. Sci. U.S.A.">
        <title>The resurrection genome of Boea hygrometrica: A blueprint for survival of dehydration.</title>
        <authorList>
            <person name="Xiao L."/>
            <person name="Yang G."/>
            <person name="Zhang L."/>
            <person name="Yang X."/>
            <person name="Zhao S."/>
            <person name="Ji Z."/>
            <person name="Zhou Q."/>
            <person name="Hu M."/>
            <person name="Wang Y."/>
            <person name="Chen M."/>
            <person name="Xu Y."/>
            <person name="Jin H."/>
            <person name="Xiao X."/>
            <person name="Hu G."/>
            <person name="Bao F."/>
            <person name="Hu Y."/>
            <person name="Wan P."/>
            <person name="Li L."/>
            <person name="Deng X."/>
            <person name="Kuang T."/>
            <person name="Xiang C."/>
            <person name="Zhu J.K."/>
            <person name="Oliver M.J."/>
            <person name="He Y."/>
        </authorList>
    </citation>
    <scope>NUCLEOTIDE SEQUENCE [LARGE SCALE GENOMIC DNA]</scope>
    <source>
        <strain evidence="13">cv. XS01</strain>
    </source>
</reference>
<dbReference type="InterPro" id="IPR000222">
    <property type="entry name" value="PP2C_BS"/>
</dbReference>
<dbReference type="PROSITE" id="PS51746">
    <property type="entry name" value="PPM_2"/>
    <property type="match status" value="1"/>
</dbReference>
<dbReference type="InterPro" id="IPR001932">
    <property type="entry name" value="PPM-type_phosphatase-like_dom"/>
</dbReference>
<keyword evidence="6" id="KW-0460">Magnesium</keyword>
<dbReference type="EMBL" id="KQ990526">
    <property type="protein sequence ID" value="KZV53192.1"/>
    <property type="molecule type" value="Genomic_DNA"/>
</dbReference>
<evidence type="ECO:0000313" key="12">
    <source>
        <dbReference type="EMBL" id="KZV53192.1"/>
    </source>
</evidence>
<name>A0A2Z7D136_9LAMI</name>
<evidence type="ECO:0000256" key="3">
    <source>
        <dbReference type="ARBA" id="ARBA00013081"/>
    </source>
</evidence>
<evidence type="ECO:0000256" key="9">
    <source>
        <dbReference type="RuleBase" id="RU003465"/>
    </source>
</evidence>
<evidence type="ECO:0000256" key="6">
    <source>
        <dbReference type="ARBA" id="ARBA00022842"/>
    </source>
</evidence>
<evidence type="ECO:0000313" key="13">
    <source>
        <dbReference type="Proteomes" id="UP000250235"/>
    </source>
</evidence>
<dbReference type="GO" id="GO:0046872">
    <property type="term" value="F:metal ion binding"/>
    <property type="evidence" value="ECO:0007669"/>
    <property type="project" value="UniProtKB-KW"/>
</dbReference>
<dbReference type="InterPro" id="IPR036457">
    <property type="entry name" value="PPM-type-like_dom_sf"/>
</dbReference>
<keyword evidence="4" id="KW-0479">Metal-binding</keyword>
<feature type="compositionally biased region" description="Basic and acidic residues" evidence="10">
    <location>
        <begin position="15"/>
        <end position="27"/>
    </location>
</feature>
<comment type="cofactor">
    <cofactor evidence="1">
        <name>Mn(2+)</name>
        <dbReference type="ChEBI" id="CHEBI:29035"/>
    </cofactor>
</comment>
<dbReference type="InterPro" id="IPR015655">
    <property type="entry name" value="PP2C"/>
</dbReference>
<accession>A0A2Z7D136</accession>
<feature type="domain" description="PPM-type phosphatase" evidence="11">
    <location>
        <begin position="70"/>
        <end position="344"/>
    </location>
</feature>
<comment type="similarity">
    <text evidence="9">Belongs to the PP2C family.</text>
</comment>
<evidence type="ECO:0000256" key="10">
    <source>
        <dbReference type="SAM" id="MobiDB-lite"/>
    </source>
</evidence>
<evidence type="ECO:0000256" key="2">
    <source>
        <dbReference type="ARBA" id="ARBA00001946"/>
    </source>
</evidence>
<protein>
    <recommendedName>
        <fullName evidence="3">protein-serine/threonine phosphatase</fullName>
        <ecNumber evidence="3">3.1.3.16</ecNumber>
    </recommendedName>
</protein>
<dbReference type="PROSITE" id="PS01032">
    <property type="entry name" value="PPM_1"/>
    <property type="match status" value="1"/>
</dbReference>
<feature type="compositionally biased region" description="Polar residues" evidence="10">
    <location>
        <begin position="31"/>
        <end position="48"/>
    </location>
</feature>
<evidence type="ECO:0000256" key="7">
    <source>
        <dbReference type="ARBA" id="ARBA00022912"/>
    </source>
</evidence>
<feature type="region of interest" description="Disordered" evidence="10">
    <location>
        <begin position="1"/>
        <end position="66"/>
    </location>
</feature>
<evidence type="ECO:0000259" key="11">
    <source>
        <dbReference type="PROSITE" id="PS51746"/>
    </source>
</evidence>
<gene>
    <name evidence="12" type="ORF">F511_27558</name>
</gene>
<sequence length="345" mass="37658">MADASEEMVFCSKETQQEGRRRSEIKKLKPVTQTPELESYPKNTTTSPAEAEEEGERRIGPPENNTNGLLYGYVSMMGRRRVMEDAVTVAPQGSLAGEYSFFAVYDGHGGATVAEICSERLHKCLEKHIQKGKKLPEEEDFDWKTVMEDCFSTIDEEFKEDKGDDERANRAAVPEMGSTAVVVLVGREDVVVANCGDSRAVLCRGGAPAPLSSDHKPERPDEKERVEAAGGSIIMRKGWRVQGVLPTSRSIGDHHLKPYVSSQPEVTVTKRTKSDDFLIIATDGLWDVVSNDVACQVVKNSLHGGLGSRHSEKGRCASNAAAALVELAIAKGSRDNVTVIVVLLQ</sequence>
<dbReference type="FunFam" id="3.60.40.10:FF:000291">
    <property type="entry name" value="Protein phosphatase 2C 50"/>
    <property type="match status" value="1"/>
</dbReference>
<keyword evidence="8" id="KW-0464">Manganese</keyword>
<dbReference type="SMART" id="SM00332">
    <property type="entry name" value="PP2Cc"/>
    <property type="match status" value="1"/>
</dbReference>
<proteinExistence type="inferred from homology"/>
<evidence type="ECO:0000256" key="5">
    <source>
        <dbReference type="ARBA" id="ARBA00022801"/>
    </source>
</evidence>
<evidence type="ECO:0000256" key="4">
    <source>
        <dbReference type="ARBA" id="ARBA00022723"/>
    </source>
</evidence>
<dbReference type="GO" id="GO:0004722">
    <property type="term" value="F:protein serine/threonine phosphatase activity"/>
    <property type="evidence" value="ECO:0007669"/>
    <property type="project" value="UniProtKB-EC"/>
</dbReference>
<dbReference type="CDD" id="cd00143">
    <property type="entry name" value="PP2Cc"/>
    <property type="match status" value="1"/>
</dbReference>